<protein>
    <submittedName>
        <fullName evidence="3">Uncharacterized protein</fullName>
    </submittedName>
</protein>
<evidence type="ECO:0000313" key="7">
    <source>
        <dbReference type="Proteomes" id="UP000254076"/>
    </source>
</evidence>
<name>A0A0H1UCN7_STRAG</name>
<dbReference type="Proteomes" id="UP000250200">
    <property type="component" value="Unassembled WGS sequence"/>
</dbReference>
<dbReference type="Pfam" id="PF19387">
    <property type="entry name" value="DUF5962"/>
    <property type="match status" value="1"/>
</dbReference>
<evidence type="ECO:0000313" key="6">
    <source>
        <dbReference type="Proteomes" id="UP000250200"/>
    </source>
</evidence>
<dbReference type="EMBL" id="UHEW01000004">
    <property type="protein sequence ID" value="SUN25693.1"/>
    <property type="molecule type" value="Genomic_DNA"/>
</dbReference>
<dbReference type="InterPro" id="IPR046006">
    <property type="entry name" value="DUF5962"/>
</dbReference>
<reference evidence="6 7" key="2">
    <citation type="submission" date="2018-06" db="EMBL/GenBank/DDBJ databases">
        <authorList>
            <consortium name="Pathogen Informatics"/>
            <person name="Doyle S."/>
        </authorList>
    </citation>
    <scope>NUCLEOTIDE SEQUENCE [LARGE SCALE GENOMIC DNA]</scope>
    <source>
        <strain evidence="2 6">NCTC8181</strain>
        <strain evidence="3 7">NCTC8185</strain>
        <strain evidence="4 8">NCTC9828</strain>
    </source>
</reference>
<evidence type="ECO:0000313" key="4">
    <source>
        <dbReference type="EMBL" id="SUN25693.1"/>
    </source>
</evidence>
<dbReference type="EMBL" id="UHEQ01000004">
    <property type="protein sequence ID" value="SUN13479.1"/>
    <property type="molecule type" value="Genomic_DNA"/>
</dbReference>
<evidence type="ECO:0000313" key="1">
    <source>
        <dbReference type="EMBL" id="KLL34974.1"/>
    </source>
</evidence>
<dbReference type="Proteomes" id="UP000254076">
    <property type="component" value="Unassembled WGS sequence"/>
</dbReference>
<dbReference type="Proteomes" id="UP000035346">
    <property type="component" value="Unassembled WGS sequence"/>
</dbReference>
<dbReference type="RefSeq" id="WP_000219591.1">
    <property type="nucleotide sequence ID" value="NZ_CP026082.1"/>
</dbReference>
<comment type="caution">
    <text evidence="3">The sequence shown here is derived from an EMBL/GenBank/DDBJ whole genome shotgun (WGS) entry which is preliminary data.</text>
</comment>
<evidence type="ECO:0000313" key="3">
    <source>
        <dbReference type="EMBL" id="SUN13479.1"/>
    </source>
</evidence>
<gene>
    <name evidence="2" type="ORF">NCTC8181_00851</name>
    <name evidence="3" type="ORF">NCTC8185_00679</name>
    <name evidence="4" type="ORF">NCTC9828_00104</name>
    <name evidence="1" type="ORF">WA04_11665</name>
</gene>
<dbReference type="Proteomes" id="UP000255140">
    <property type="component" value="Unassembled WGS sequence"/>
</dbReference>
<sequence>MTVYYQLENMLVAGFKSQDEYDRYQALKRDYEGESEDYSFSIREITNQLEIICQTSENDFPDLEERILTDYLELVEQLKCYDTKQADKYLRMIRHV</sequence>
<dbReference type="EMBL" id="UAVB01000001">
    <property type="protein sequence ID" value="SQA17873.1"/>
    <property type="molecule type" value="Genomic_DNA"/>
</dbReference>
<proteinExistence type="predicted"/>
<evidence type="ECO:0000313" key="8">
    <source>
        <dbReference type="Proteomes" id="UP000255140"/>
    </source>
</evidence>
<accession>A0A0H1UCN7</accession>
<organism evidence="3 7">
    <name type="scientific">Streptococcus agalactiae</name>
    <dbReference type="NCBI Taxonomy" id="1311"/>
    <lineage>
        <taxon>Bacteria</taxon>
        <taxon>Bacillati</taxon>
        <taxon>Bacillota</taxon>
        <taxon>Bacilli</taxon>
        <taxon>Lactobacillales</taxon>
        <taxon>Streptococcaceae</taxon>
        <taxon>Streptococcus</taxon>
    </lineage>
</organism>
<evidence type="ECO:0000313" key="2">
    <source>
        <dbReference type="EMBL" id="SQA17873.1"/>
    </source>
</evidence>
<dbReference type="AlphaFoldDB" id="A0A0H1UCN7"/>
<evidence type="ECO:0000313" key="5">
    <source>
        <dbReference type="Proteomes" id="UP000035346"/>
    </source>
</evidence>
<reference evidence="1 5" key="1">
    <citation type="journal article" date="2015" name="PLoS ONE">
        <title>Genomic analysis reveals the molecular basis for capsule loss in the group B streptococcus population.</title>
        <authorList>
            <consortium name="DEVANI Consortium"/>
            <person name="Rosini R."/>
            <person name="Campisi E."/>
            <person name="De Chiara M."/>
            <person name="Tettelin H."/>
            <person name="Rinaudo D."/>
            <person name="Toniolo C."/>
            <person name="Metruccio M."/>
            <person name="Guidotti S."/>
            <person name="Sorensen U.B."/>
            <person name="Kilian M."/>
            <person name="Ramirez M."/>
            <person name="Janulczyk R."/>
            <person name="Donati C."/>
            <person name="Grandi G."/>
            <person name="Margarit I."/>
        </authorList>
    </citation>
    <scope>NUCLEOTIDE SEQUENCE [LARGE SCALE GENOMIC DNA]</scope>
    <source>
        <strain evidence="1 5">DK-B-USS-215</strain>
    </source>
</reference>
<dbReference type="EMBL" id="LBKL01000103">
    <property type="protein sequence ID" value="KLL34974.1"/>
    <property type="molecule type" value="Genomic_DNA"/>
</dbReference>